<keyword evidence="2" id="KW-1185">Reference proteome</keyword>
<dbReference type="Proteomes" id="UP001153269">
    <property type="component" value="Unassembled WGS sequence"/>
</dbReference>
<dbReference type="EMBL" id="CADEAL010001857">
    <property type="protein sequence ID" value="CAB1436107.1"/>
    <property type="molecule type" value="Genomic_DNA"/>
</dbReference>
<gene>
    <name evidence="1" type="ORF">PLEPLA_LOCUS24148</name>
</gene>
<protein>
    <submittedName>
        <fullName evidence="1">Uncharacterized protein</fullName>
    </submittedName>
</protein>
<feature type="non-terminal residue" evidence="1">
    <location>
        <position position="1"/>
    </location>
</feature>
<dbReference type="AlphaFoldDB" id="A0A9N7YQR2"/>
<comment type="caution">
    <text evidence="1">The sequence shown here is derived from an EMBL/GenBank/DDBJ whole genome shotgun (WGS) entry which is preliminary data.</text>
</comment>
<proteinExistence type="predicted"/>
<sequence length="248" mass="27216">LSMFMLDLGCGVLRQTTANLPASERGAEPQGLDAAYQATIQVHSPTTPCDRWSEGRGGGETRRRFSPCCQFQSAGLRVRVCGVSAGVCSAPLLRAFERGRAAAAAAVAKSCLRAAPRRSGRRSGSAFCLRSTVNTEEPSHRRPLAQPPTASHSLPVNHDVCNGGAREAARTAGSRLLLPGRGVSIQAVRRHRCTAARLWILWLLWNLWLLWIRLHCEKKTRPHEPPGLSWSQPSSVWTLCHRLLQFEL</sequence>
<evidence type="ECO:0000313" key="1">
    <source>
        <dbReference type="EMBL" id="CAB1436107.1"/>
    </source>
</evidence>
<organism evidence="1 2">
    <name type="scientific">Pleuronectes platessa</name>
    <name type="common">European plaice</name>
    <dbReference type="NCBI Taxonomy" id="8262"/>
    <lineage>
        <taxon>Eukaryota</taxon>
        <taxon>Metazoa</taxon>
        <taxon>Chordata</taxon>
        <taxon>Craniata</taxon>
        <taxon>Vertebrata</taxon>
        <taxon>Euteleostomi</taxon>
        <taxon>Actinopterygii</taxon>
        <taxon>Neopterygii</taxon>
        <taxon>Teleostei</taxon>
        <taxon>Neoteleostei</taxon>
        <taxon>Acanthomorphata</taxon>
        <taxon>Carangaria</taxon>
        <taxon>Pleuronectiformes</taxon>
        <taxon>Pleuronectoidei</taxon>
        <taxon>Pleuronectidae</taxon>
        <taxon>Pleuronectes</taxon>
    </lineage>
</organism>
<evidence type="ECO:0000313" key="2">
    <source>
        <dbReference type="Proteomes" id="UP001153269"/>
    </source>
</evidence>
<accession>A0A9N7YQR2</accession>
<reference evidence="1" key="1">
    <citation type="submission" date="2020-03" db="EMBL/GenBank/DDBJ databases">
        <authorList>
            <person name="Weist P."/>
        </authorList>
    </citation>
    <scope>NUCLEOTIDE SEQUENCE</scope>
</reference>
<name>A0A9N7YQR2_PLEPL</name>